<reference evidence="2" key="3">
    <citation type="submission" date="2015-04" db="UniProtKB">
        <authorList>
            <consortium name="EnsemblPlants"/>
        </authorList>
    </citation>
    <scope>IDENTIFICATION</scope>
</reference>
<name>A0A0D9WVN0_9ORYZ</name>
<feature type="region of interest" description="Disordered" evidence="1">
    <location>
        <begin position="132"/>
        <end position="151"/>
    </location>
</feature>
<protein>
    <submittedName>
        <fullName evidence="2">Uncharacterized protein</fullName>
    </submittedName>
</protein>
<evidence type="ECO:0000313" key="3">
    <source>
        <dbReference type="Proteomes" id="UP000032180"/>
    </source>
</evidence>
<evidence type="ECO:0000313" key="2">
    <source>
        <dbReference type="EnsemblPlants" id="LPERR07G03130.4"/>
    </source>
</evidence>
<dbReference type="HOGENOM" id="CLU_1808996_0_0_1"/>
<accession>A0A0D9WVN0</accession>
<dbReference type="EnsemblPlants" id="LPERR07G03130.4">
    <property type="protein sequence ID" value="LPERR07G03130.4"/>
    <property type="gene ID" value="LPERR07G03130"/>
</dbReference>
<dbReference type="Proteomes" id="UP000032180">
    <property type="component" value="Chromosome 7"/>
</dbReference>
<keyword evidence="3" id="KW-1185">Reference proteome</keyword>
<dbReference type="Gramene" id="LPERR07G03130.4">
    <property type="protein sequence ID" value="LPERR07G03130.4"/>
    <property type="gene ID" value="LPERR07G03130"/>
</dbReference>
<dbReference type="AlphaFoldDB" id="A0A0D9WVN0"/>
<reference evidence="3" key="2">
    <citation type="submission" date="2013-12" db="EMBL/GenBank/DDBJ databases">
        <authorList>
            <person name="Yu Y."/>
            <person name="Lee S."/>
            <person name="de Baynast K."/>
            <person name="Wissotski M."/>
            <person name="Liu L."/>
            <person name="Talag J."/>
            <person name="Goicoechea J."/>
            <person name="Angelova A."/>
            <person name="Jetty R."/>
            <person name="Kudrna D."/>
            <person name="Golser W."/>
            <person name="Rivera L."/>
            <person name="Zhang J."/>
            <person name="Wing R."/>
        </authorList>
    </citation>
    <scope>NUCLEOTIDE SEQUENCE</scope>
</reference>
<reference evidence="2 3" key="1">
    <citation type="submission" date="2012-08" db="EMBL/GenBank/DDBJ databases">
        <title>Oryza genome evolution.</title>
        <authorList>
            <person name="Wing R.A."/>
        </authorList>
    </citation>
    <scope>NUCLEOTIDE SEQUENCE</scope>
</reference>
<feature type="compositionally biased region" description="Basic and acidic residues" evidence="1">
    <location>
        <begin position="132"/>
        <end position="141"/>
    </location>
</feature>
<sequence length="151" mass="15932">MSSSSGYTRAASDSDELLLLAPCSPASSAAEAETFFVLRKRPPLPLARRIAWRWRDSWRYGCGGEGRRRRINSCQNGLQLEEDEDDEGCYVVAPAALPGSGAASAGQRRGSGCGCGGGGPEELGCKLLLNPRQEKREKEETGAAAAAASGQ</sequence>
<proteinExistence type="predicted"/>
<organism evidence="2 3">
    <name type="scientific">Leersia perrieri</name>
    <dbReference type="NCBI Taxonomy" id="77586"/>
    <lineage>
        <taxon>Eukaryota</taxon>
        <taxon>Viridiplantae</taxon>
        <taxon>Streptophyta</taxon>
        <taxon>Embryophyta</taxon>
        <taxon>Tracheophyta</taxon>
        <taxon>Spermatophyta</taxon>
        <taxon>Magnoliopsida</taxon>
        <taxon>Liliopsida</taxon>
        <taxon>Poales</taxon>
        <taxon>Poaceae</taxon>
        <taxon>BOP clade</taxon>
        <taxon>Oryzoideae</taxon>
        <taxon>Oryzeae</taxon>
        <taxon>Oryzinae</taxon>
        <taxon>Leersia</taxon>
    </lineage>
</organism>
<evidence type="ECO:0000256" key="1">
    <source>
        <dbReference type="SAM" id="MobiDB-lite"/>
    </source>
</evidence>